<evidence type="ECO:0000313" key="5">
    <source>
        <dbReference type="Proteomes" id="UP000515237"/>
    </source>
</evidence>
<proteinExistence type="inferred from homology"/>
<evidence type="ECO:0000259" key="3">
    <source>
        <dbReference type="Pfam" id="PF08338"/>
    </source>
</evidence>
<accession>A0A7G7G2R9</accession>
<dbReference type="Pfam" id="PF08338">
    <property type="entry name" value="DUF1731"/>
    <property type="match status" value="1"/>
</dbReference>
<dbReference type="InterPro" id="IPR013549">
    <property type="entry name" value="DUF1731"/>
</dbReference>
<dbReference type="Pfam" id="PF01370">
    <property type="entry name" value="Epimerase"/>
    <property type="match status" value="1"/>
</dbReference>
<feature type="domain" description="NAD-dependent epimerase/dehydratase" evidence="2">
    <location>
        <begin position="5"/>
        <end position="225"/>
    </location>
</feature>
<dbReference type="RefSeq" id="WP_185272227.1">
    <property type="nucleotide sequence ID" value="NZ_CP055156.1"/>
</dbReference>
<dbReference type="InterPro" id="IPR001509">
    <property type="entry name" value="Epimerase_deHydtase"/>
</dbReference>
<dbReference type="AlphaFoldDB" id="A0A7G7G2R9"/>
<evidence type="ECO:0000313" key="4">
    <source>
        <dbReference type="EMBL" id="QNF31453.1"/>
    </source>
</evidence>
<gene>
    <name evidence="4" type="ORF">HUW51_01420</name>
</gene>
<dbReference type="NCBIfam" id="TIGR01777">
    <property type="entry name" value="yfcH"/>
    <property type="match status" value="1"/>
</dbReference>
<comment type="similarity">
    <text evidence="1">Belongs to the NAD(P)-dependent epimerase/dehydratase family. SDR39U1 subfamily.</text>
</comment>
<feature type="domain" description="DUF1731" evidence="3">
    <location>
        <begin position="254"/>
        <end position="298"/>
    </location>
</feature>
<dbReference type="PANTHER" id="PTHR11092">
    <property type="entry name" value="SUGAR NUCLEOTIDE EPIMERASE RELATED"/>
    <property type="match status" value="1"/>
</dbReference>
<dbReference type="KEGG" id="aswu:HUW51_01420"/>
<evidence type="ECO:0000256" key="1">
    <source>
        <dbReference type="ARBA" id="ARBA00009353"/>
    </source>
</evidence>
<dbReference type="SUPFAM" id="SSF51735">
    <property type="entry name" value="NAD(P)-binding Rossmann-fold domains"/>
    <property type="match status" value="1"/>
</dbReference>
<name>A0A7G7G2R9_9BACT</name>
<dbReference type="EMBL" id="CP055156">
    <property type="protein sequence ID" value="QNF31453.1"/>
    <property type="molecule type" value="Genomic_DNA"/>
</dbReference>
<protein>
    <submittedName>
        <fullName evidence="4">TIGR01777 family protein</fullName>
    </submittedName>
</protein>
<dbReference type="Gene3D" id="3.40.50.720">
    <property type="entry name" value="NAD(P)-binding Rossmann-like Domain"/>
    <property type="match status" value="1"/>
</dbReference>
<organism evidence="4 5">
    <name type="scientific">Adhaeribacter swui</name>
    <dbReference type="NCBI Taxonomy" id="2086471"/>
    <lineage>
        <taxon>Bacteria</taxon>
        <taxon>Pseudomonadati</taxon>
        <taxon>Bacteroidota</taxon>
        <taxon>Cytophagia</taxon>
        <taxon>Cytophagales</taxon>
        <taxon>Hymenobacteraceae</taxon>
        <taxon>Adhaeribacter</taxon>
    </lineage>
</organism>
<dbReference type="InterPro" id="IPR010099">
    <property type="entry name" value="SDR39U1"/>
</dbReference>
<sequence length="305" mass="33658">MAGKILITGGTGLIGTRLSEMLIDLGYEVAHLSRNGVKHSRYQTFKWDIAKNYIEEKALTYTDYIINLAGAGVADEKWTEKRKQEIRDSRVNGTNLLINQLQKTSHHVKGFISASAVGIYGNSGERLVAEESSYAENDFLANVCREWEAAANQANNLGIRTAIFRIGIVLSKEGGALPQLAKPIKLLVGAPLGSGQQYISWIHLDDMCRLLIAALEDHQFQGVYNAVAPHPVTNEEFTQKLAEVLHKPLTGLKVPAFGLKLVLGEMSETVLGGTRVSANRVLQTGFTYEYNYLEEALESFYAKEV</sequence>
<dbReference type="PANTHER" id="PTHR11092:SF0">
    <property type="entry name" value="EPIMERASE FAMILY PROTEIN SDR39U1"/>
    <property type="match status" value="1"/>
</dbReference>
<reference evidence="4 5" key="1">
    <citation type="journal article" date="2018" name="Int. J. Syst. Evol. Microbiol.">
        <title>Adhaeribacter swui sp. nov., isolated from wet mud.</title>
        <authorList>
            <person name="Kim D.U."/>
            <person name="Kim K.W."/>
            <person name="Kang M.S."/>
            <person name="Kim J.Y."/>
            <person name="Jang J.H."/>
            <person name="Kim M.K."/>
        </authorList>
    </citation>
    <scope>NUCLEOTIDE SEQUENCE [LARGE SCALE GENOMIC DNA]</scope>
    <source>
        <strain evidence="4 5">KCTC 52873</strain>
    </source>
</reference>
<keyword evidence="5" id="KW-1185">Reference proteome</keyword>
<evidence type="ECO:0000259" key="2">
    <source>
        <dbReference type="Pfam" id="PF01370"/>
    </source>
</evidence>
<dbReference type="InterPro" id="IPR036291">
    <property type="entry name" value="NAD(P)-bd_dom_sf"/>
</dbReference>
<dbReference type="Proteomes" id="UP000515237">
    <property type="component" value="Chromosome"/>
</dbReference>